<reference evidence="2 3" key="1">
    <citation type="submission" date="2024-02" db="EMBL/GenBank/DDBJ databases">
        <authorList>
            <person name="Vignale AGUSTIN F."/>
            <person name="Sosa J E."/>
            <person name="Modenutti C."/>
        </authorList>
    </citation>
    <scope>NUCLEOTIDE SEQUENCE [LARGE SCALE GENOMIC DNA]</scope>
</reference>
<accession>A0ABC8S761</accession>
<feature type="compositionally biased region" description="Basic and acidic residues" evidence="1">
    <location>
        <begin position="94"/>
        <end position="113"/>
    </location>
</feature>
<dbReference type="PANTHER" id="PTHR36749:SF1">
    <property type="entry name" value="F7O18.3 PROTEIN"/>
    <property type="match status" value="1"/>
</dbReference>
<feature type="region of interest" description="Disordered" evidence="1">
    <location>
        <begin position="93"/>
        <end position="113"/>
    </location>
</feature>
<gene>
    <name evidence="2" type="ORF">ILEXP_LOCUS21294</name>
</gene>
<evidence type="ECO:0000256" key="1">
    <source>
        <dbReference type="SAM" id="MobiDB-lite"/>
    </source>
</evidence>
<protein>
    <submittedName>
        <fullName evidence="2">Uncharacterized protein</fullName>
    </submittedName>
</protein>
<keyword evidence="3" id="KW-1185">Reference proteome</keyword>
<sequence>MQEKVMHFSLLALHMIHMSRFSKTSGKIKEAISNLPVATKDDDTEEAATLKDETDTVDADNRTKQDTYLVATFGGDRMEEFDPFGLDALIPSTSKKDEKTKGKKEAGAKIRKEEEDETKKFLKSQREVLILCLEIAAKRYKTPWCQTAIDILVKHAFDNISRFTSKQRDAIEKLWASIREQQTRRKQGKSVTGKLDVNAFEFLQQKYANKKISIRHAVGGSGQRRAEQWLG</sequence>
<evidence type="ECO:0000313" key="3">
    <source>
        <dbReference type="Proteomes" id="UP001642360"/>
    </source>
</evidence>
<evidence type="ECO:0000313" key="2">
    <source>
        <dbReference type="EMBL" id="CAK9153046.1"/>
    </source>
</evidence>
<proteinExistence type="predicted"/>
<name>A0ABC8S761_9AQUA</name>
<dbReference type="EMBL" id="CAUOFW020002336">
    <property type="protein sequence ID" value="CAK9153046.1"/>
    <property type="molecule type" value="Genomic_DNA"/>
</dbReference>
<dbReference type="PANTHER" id="PTHR36749">
    <property type="entry name" value="F7O18.3 PROTEIN"/>
    <property type="match status" value="1"/>
</dbReference>
<dbReference type="Proteomes" id="UP001642360">
    <property type="component" value="Unassembled WGS sequence"/>
</dbReference>
<organism evidence="2 3">
    <name type="scientific">Ilex paraguariensis</name>
    <name type="common">yerba mate</name>
    <dbReference type="NCBI Taxonomy" id="185542"/>
    <lineage>
        <taxon>Eukaryota</taxon>
        <taxon>Viridiplantae</taxon>
        <taxon>Streptophyta</taxon>
        <taxon>Embryophyta</taxon>
        <taxon>Tracheophyta</taxon>
        <taxon>Spermatophyta</taxon>
        <taxon>Magnoliopsida</taxon>
        <taxon>eudicotyledons</taxon>
        <taxon>Gunneridae</taxon>
        <taxon>Pentapetalae</taxon>
        <taxon>asterids</taxon>
        <taxon>campanulids</taxon>
        <taxon>Aquifoliales</taxon>
        <taxon>Aquifoliaceae</taxon>
        <taxon>Ilex</taxon>
    </lineage>
</organism>
<dbReference type="AlphaFoldDB" id="A0ABC8S761"/>
<comment type="caution">
    <text evidence="2">The sequence shown here is derived from an EMBL/GenBank/DDBJ whole genome shotgun (WGS) entry which is preliminary data.</text>
</comment>